<protein>
    <submittedName>
        <fullName evidence="3">Multiple sugar transport system substrate-binding protein</fullName>
    </submittedName>
</protein>
<sequence length="568" mass="63515">MNDYEMLRVIDFLERTRAPLRRALPVADDEPVWNAVTFLIKSHIKGQVVTQSSLTQVTGLPYATGLRLVGRLIEEGHVVRTPRSRTGKTFALHPSEALIGTFSTYARQMKALLAETLGLRVSEAEEGEYYFGGTPLGSTIIPPLRLAQMRAEDNFELRFLLNEDNYFTSMRNMWADFRNNLAFRRNFDLVPLPALHAKALENGRREVSGYDVISLNMPWLGEFAEKGLIRPISELVRRTGVNALDFHPVIWSTGNWNGAEYGVPIYCTIEILAARRDLFEAADLEFPGTFAEVIRTARAFHDPRKGMTGIVWDGARGMPIASTFMFFLGACGSPPLSLRQTRQGFTLDGVEAEALVPLIDSDAGRTVLDYMHQLVEVSPPDILDMAWDRALHVFLTGRSAMAYCWTMRAARFEYDIQSVVKRQVEYLPQPAGPGGSRVSPIGGFLLAIPSNLPEERVDMAAEAIAWMTSREAMKAHVKNGFPIAPRFSVSADPEAAASSPIVRFVDRLAKRNLLQTWQRPNLPQYTRIEHVLGEEIHDAMTRTKSDAQALADASGRIEKILKSRRAAH</sequence>
<keyword evidence="3" id="KW-0762">Sugar transport</keyword>
<dbReference type="InterPro" id="IPR006059">
    <property type="entry name" value="SBP"/>
</dbReference>
<dbReference type="InterPro" id="IPR050490">
    <property type="entry name" value="Bact_solute-bd_prot1"/>
</dbReference>
<comment type="caution">
    <text evidence="3">The sequence shown here is derived from an EMBL/GenBank/DDBJ whole genome shotgun (WGS) entry which is preliminary data.</text>
</comment>
<evidence type="ECO:0000313" key="3">
    <source>
        <dbReference type="EMBL" id="MDR6290840.1"/>
    </source>
</evidence>
<keyword evidence="4" id="KW-1185">Reference proteome</keyword>
<dbReference type="EMBL" id="JAVDPW010000005">
    <property type="protein sequence ID" value="MDR6290840.1"/>
    <property type="molecule type" value="Genomic_DNA"/>
</dbReference>
<dbReference type="PANTHER" id="PTHR43649:SF12">
    <property type="entry name" value="DIACETYLCHITOBIOSE BINDING PROTEIN DASA"/>
    <property type="match status" value="1"/>
</dbReference>
<dbReference type="Pfam" id="PF01547">
    <property type="entry name" value="SBP_bac_1"/>
    <property type="match status" value="1"/>
</dbReference>
<dbReference type="Proteomes" id="UP001262410">
    <property type="component" value="Unassembled WGS sequence"/>
</dbReference>
<gene>
    <name evidence="3" type="ORF">E9232_003366</name>
</gene>
<dbReference type="Gene3D" id="3.40.190.10">
    <property type="entry name" value="Periplasmic binding protein-like II"/>
    <property type="match status" value="2"/>
</dbReference>
<evidence type="ECO:0000256" key="1">
    <source>
        <dbReference type="ARBA" id="ARBA00004418"/>
    </source>
</evidence>
<dbReference type="SUPFAM" id="SSF53850">
    <property type="entry name" value="Periplasmic binding protein-like II"/>
    <property type="match status" value="1"/>
</dbReference>
<name>A0ABU1JQE1_9PROT</name>
<evidence type="ECO:0000256" key="2">
    <source>
        <dbReference type="ARBA" id="ARBA00008520"/>
    </source>
</evidence>
<evidence type="ECO:0000313" key="4">
    <source>
        <dbReference type="Proteomes" id="UP001262410"/>
    </source>
</evidence>
<organism evidence="3 4">
    <name type="scientific">Inquilinus ginsengisoli</name>
    <dbReference type="NCBI Taxonomy" id="363840"/>
    <lineage>
        <taxon>Bacteria</taxon>
        <taxon>Pseudomonadati</taxon>
        <taxon>Pseudomonadota</taxon>
        <taxon>Alphaproteobacteria</taxon>
        <taxon>Rhodospirillales</taxon>
        <taxon>Rhodospirillaceae</taxon>
        <taxon>Inquilinus</taxon>
    </lineage>
</organism>
<comment type="similarity">
    <text evidence="2">Belongs to the bacterial solute-binding protein 1 family.</text>
</comment>
<comment type="subcellular location">
    <subcellularLocation>
        <location evidence="1">Periplasm</location>
    </subcellularLocation>
</comment>
<keyword evidence="3" id="KW-0813">Transport</keyword>
<dbReference type="PANTHER" id="PTHR43649">
    <property type="entry name" value="ARABINOSE-BINDING PROTEIN-RELATED"/>
    <property type="match status" value="1"/>
</dbReference>
<accession>A0ABU1JQE1</accession>
<proteinExistence type="inferred from homology"/>
<reference evidence="3 4" key="1">
    <citation type="submission" date="2023-07" db="EMBL/GenBank/DDBJ databases">
        <title>Sorghum-associated microbial communities from plants grown in Nebraska, USA.</title>
        <authorList>
            <person name="Schachtman D."/>
        </authorList>
    </citation>
    <scope>NUCLEOTIDE SEQUENCE [LARGE SCALE GENOMIC DNA]</scope>
    <source>
        <strain evidence="3 4">584</strain>
    </source>
</reference>
<dbReference type="RefSeq" id="WP_309795585.1">
    <property type="nucleotide sequence ID" value="NZ_JAVDPW010000005.1"/>
</dbReference>